<proteinExistence type="predicted"/>
<organism evidence="3 4">
    <name type="scientific">Zavarzinia compransoris</name>
    <dbReference type="NCBI Taxonomy" id="1264899"/>
    <lineage>
        <taxon>Bacteria</taxon>
        <taxon>Pseudomonadati</taxon>
        <taxon>Pseudomonadota</taxon>
        <taxon>Alphaproteobacteria</taxon>
        <taxon>Rhodospirillales</taxon>
        <taxon>Zavarziniaceae</taxon>
        <taxon>Zavarzinia</taxon>
    </lineage>
</organism>
<dbReference type="EMBL" id="QGLF01000002">
    <property type="protein sequence ID" value="PWR22366.1"/>
    <property type="molecule type" value="Genomic_DNA"/>
</dbReference>
<feature type="domain" description="TadE-like" evidence="2">
    <location>
        <begin position="14"/>
        <end position="48"/>
    </location>
</feature>
<evidence type="ECO:0000259" key="2">
    <source>
        <dbReference type="Pfam" id="PF07811"/>
    </source>
</evidence>
<feature type="transmembrane region" description="Helical" evidence="1">
    <location>
        <begin position="20"/>
        <end position="38"/>
    </location>
</feature>
<keyword evidence="4" id="KW-1185">Reference proteome</keyword>
<keyword evidence="1" id="KW-1133">Transmembrane helix</keyword>
<sequence length="141" mass="15925">MKWRRAETGGGERGATIIEFALLSSVMFVMLFGILSYGEVLADYVQLRHRVGEISRLVALGEDGPDRQAIFVEERNKIMGGFFVNKPNCLRFTTPAFTGPNIIIEMVYDYGENGECRIMPEVPFLFPPQTITVRNAFTVRN</sequence>
<reference evidence="4" key="1">
    <citation type="submission" date="2018-05" db="EMBL/GenBank/DDBJ databases">
        <title>Zavarzinia sp. HR-AS.</title>
        <authorList>
            <person name="Lee Y."/>
            <person name="Jeon C.O."/>
        </authorList>
    </citation>
    <scope>NUCLEOTIDE SEQUENCE [LARGE SCALE GENOMIC DNA]</scope>
    <source>
        <strain evidence="4">DSM 1231</strain>
    </source>
</reference>
<evidence type="ECO:0000313" key="4">
    <source>
        <dbReference type="Proteomes" id="UP000246077"/>
    </source>
</evidence>
<protein>
    <recommendedName>
        <fullName evidence="2">TadE-like domain-containing protein</fullName>
    </recommendedName>
</protein>
<dbReference type="AlphaFoldDB" id="A0A317E7Y3"/>
<evidence type="ECO:0000313" key="3">
    <source>
        <dbReference type="EMBL" id="PWR22366.1"/>
    </source>
</evidence>
<dbReference type="Proteomes" id="UP000246077">
    <property type="component" value="Unassembled WGS sequence"/>
</dbReference>
<dbReference type="Pfam" id="PF07811">
    <property type="entry name" value="TadE"/>
    <property type="match status" value="1"/>
</dbReference>
<dbReference type="OrthoDB" id="7276678at2"/>
<evidence type="ECO:0000256" key="1">
    <source>
        <dbReference type="SAM" id="Phobius"/>
    </source>
</evidence>
<gene>
    <name evidence="3" type="ORF">DKG75_10475</name>
</gene>
<keyword evidence="1" id="KW-0472">Membrane</keyword>
<dbReference type="InterPro" id="IPR012495">
    <property type="entry name" value="TadE-like_dom"/>
</dbReference>
<keyword evidence="1" id="KW-0812">Transmembrane</keyword>
<accession>A0A317E7Y3</accession>
<name>A0A317E7Y3_9PROT</name>
<comment type="caution">
    <text evidence="3">The sequence shown here is derived from an EMBL/GenBank/DDBJ whole genome shotgun (WGS) entry which is preliminary data.</text>
</comment>
<dbReference type="RefSeq" id="WP_109921010.1">
    <property type="nucleotide sequence ID" value="NZ_QGLF01000002.1"/>
</dbReference>